<accession>A0A975G8M0</accession>
<keyword evidence="1" id="KW-0378">Hydrolase</keyword>
<dbReference type="InterPro" id="IPR036412">
    <property type="entry name" value="HAD-like_sf"/>
</dbReference>
<organism evidence="1 2">
    <name type="scientific">Luteolibacter ambystomatis</name>
    <dbReference type="NCBI Taxonomy" id="2824561"/>
    <lineage>
        <taxon>Bacteria</taxon>
        <taxon>Pseudomonadati</taxon>
        <taxon>Verrucomicrobiota</taxon>
        <taxon>Verrucomicrobiia</taxon>
        <taxon>Verrucomicrobiales</taxon>
        <taxon>Verrucomicrobiaceae</taxon>
        <taxon>Luteolibacter</taxon>
    </lineage>
</organism>
<keyword evidence="2" id="KW-1185">Reference proteome</keyword>
<dbReference type="GO" id="GO:0016787">
    <property type="term" value="F:hydrolase activity"/>
    <property type="evidence" value="ECO:0007669"/>
    <property type="project" value="UniProtKB-KW"/>
</dbReference>
<dbReference type="SUPFAM" id="SSF56784">
    <property type="entry name" value="HAD-like"/>
    <property type="match status" value="1"/>
</dbReference>
<sequence length="302" mass="32408">MISSISDPNAGVTGTPGEAHVTAILQCVDDTRRAILAKGGPGGTPLVEDGCVFLCFWDFDGTILHGDCCEGHAEGGRVIYSGLLEEIILGGFAAGYPATPRGVAKGISDYRRLERENGAGTAYAFLAQMMSGAREEEVFELAARHFRTRQMTHVFDSSFRMIEGLRAMGVVVHVVSASPDVFIRAIAAELGLDVGRSRGIRTEIENGLLTARLDHPVTYGSGKTAAVMDEVTRARREHPEKQVFVLAGFGNSHHTDGPFLDHIADQILPAGQPLAVMINEIPKSRAFLHVSQQAVRGGLSRS</sequence>
<dbReference type="EMBL" id="CP073100">
    <property type="protein sequence ID" value="QUE50320.1"/>
    <property type="molecule type" value="Genomic_DNA"/>
</dbReference>
<reference evidence="1" key="1">
    <citation type="submission" date="2021-04" db="EMBL/GenBank/DDBJ databases">
        <title>Luteolibacter sp. 32A isolated from the skin of an Anderson's salamander (Ambystoma andersonii).</title>
        <authorList>
            <person name="Spergser J."/>
            <person name="Busse H.-J."/>
        </authorList>
    </citation>
    <scope>NUCLEOTIDE SEQUENCE</scope>
    <source>
        <strain evidence="1">32A</strain>
    </source>
</reference>
<protein>
    <submittedName>
        <fullName evidence="1">Haloacid dehalogenase-like hydrolase</fullName>
    </submittedName>
</protein>
<evidence type="ECO:0000313" key="1">
    <source>
        <dbReference type="EMBL" id="QUE50320.1"/>
    </source>
</evidence>
<dbReference type="Gene3D" id="1.20.1440.100">
    <property type="entry name" value="SG protein - dephosphorylation function"/>
    <property type="match status" value="1"/>
</dbReference>
<dbReference type="Pfam" id="PF12710">
    <property type="entry name" value="HAD"/>
    <property type="match status" value="1"/>
</dbReference>
<proteinExistence type="predicted"/>
<gene>
    <name evidence="1" type="ORF">KBB96_15770</name>
</gene>
<dbReference type="Proteomes" id="UP000676169">
    <property type="component" value="Chromosome"/>
</dbReference>
<dbReference type="AlphaFoldDB" id="A0A975G8M0"/>
<dbReference type="RefSeq" id="WP_211630460.1">
    <property type="nucleotide sequence ID" value="NZ_CP073100.1"/>
</dbReference>
<dbReference type="KEGG" id="lamb:KBB96_15770"/>
<evidence type="ECO:0000313" key="2">
    <source>
        <dbReference type="Proteomes" id="UP000676169"/>
    </source>
</evidence>
<name>A0A975G8M0_9BACT</name>
<dbReference type="InterPro" id="IPR023214">
    <property type="entry name" value="HAD_sf"/>
</dbReference>
<dbReference type="Gene3D" id="3.40.50.1000">
    <property type="entry name" value="HAD superfamily/HAD-like"/>
    <property type="match status" value="1"/>
</dbReference>